<dbReference type="SUPFAM" id="SSF53756">
    <property type="entry name" value="UDP-Glycosyltransferase/glycogen phosphorylase"/>
    <property type="match status" value="1"/>
</dbReference>
<evidence type="ECO:0000313" key="2">
    <source>
        <dbReference type="EMBL" id="MBI2678507.1"/>
    </source>
</evidence>
<dbReference type="InterPro" id="IPR055259">
    <property type="entry name" value="YkvP/CgeB_Glyco_trans-like"/>
</dbReference>
<evidence type="ECO:0000259" key="1">
    <source>
        <dbReference type="Pfam" id="PF13524"/>
    </source>
</evidence>
<dbReference type="Gene3D" id="3.40.50.2000">
    <property type="entry name" value="Glycogen Phosphorylase B"/>
    <property type="match status" value="2"/>
</dbReference>
<feature type="domain" description="Spore protein YkvP/CgeB glycosyl transferase-like" evidence="1">
    <location>
        <begin position="200"/>
        <end position="346"/>
    </location>
</feature>
<protein>
    <submittedName>
        <fullName evidence="2">Glycosyltransferase</fullName>
    </submittedName>
</protein>
<dbReference type="AlphaFoldDB" id="A0A932EPQ3"/>
<comment type="caution">
    <text evidence="2">The sequence shown here is derived from an EMBL/GenBank/DDBJ whole genome shotgun (WGS) entry which is preliminary data.</text>
</comment>
<evidence type="ECO:0000313" key="3">
    <source>
        <dbReference type="Proteomes" id="UP000779809"/>
    </source>
</evidence>
<dbReference type="EMBL" id="JACPNR010000009">
    <property type="protein sequence ID" value="MBI2678507.1"/>
    <property type="molecule type" value="Genomic_DNA"/>
</dbReference>
<dbReference type="Pfam" id="PF13524">
    <property type="entry name" value="Glyco_trans_1_2"/>
    <property type="match status" value="1"/>
</dbReference>
<accession>A0A932EPQ3</accession>
<reference evidence="2" key="1">
    <citation type="submission" date="2020-07" db="EMBL/GenBank/DDBJ databases">
        <title>Huge and variable diversity of episymbiotic CPR bacteria and DPANN archaea in groundwater ecosystems.</title>
        <authorList>
            <person name="He C.Y."/>
            <person name="Keren R."/>
            <person name="Whittaker M."/>
            <person name="Farag I.F."/>
            <person name="Doudna J."/>
            <person name="Cate J.H.D."/>
            <person name="Banfield J.F."/>
        </authorList>
    </citation>
    <scope>NUCLEOTIDE SEQUENCE</scope>
    <source>
        <strain evidence="2">NC_groundwater_580_Pr5_B-0.1um_64_19</strain>
    </source>
</reference>
<organism evidence="2 3">
    <name type="scientific">Candidatus Korobacter versatilis</name>
    <dbReference type="NCBI Taxonomy" id="658062"/>
    <lineage>
        <taxon>Bacteria</taxon>
        <taxon>Pseudomonadati</taxon>
        <taxon>Acidobacteriota</taxon>
        <taxon>Terriglobia</taxon>
        <taxon>Terriglobales</taxon>
        <taxon>Candidatus Korobacteraceae</taxon>
        <taxon>Candidatus Korobacter</taxon>
    </lineage>
</organism>
<name>A0A932EPQ3_9BACT</name>
<sequence>MKIFGFGSSLVSCYWNGAATYYRGVYKNLARRGHEVTFAEPDAYDRQAHRDAGDFFYAQSIVYRSPEDIGGLLQQARAAGLVVKHSGIGVDDALLEQRVLECRSADTSVAFWDVDAPATLTRVEQDAGDPFRALIPEYDFIFTYGGGASVAERYRRLGAKNCHAIYNGLDPETHHPVAADAGLACDLALVANRLPDRERRIEQFFLRAAELAPELAFLLGGEGWGTKRLPANVRWLGHVPTGDHNRVNCSARIVLNVNRDSMADAGFSPPTRIFEAAGAGACVVTDAWTGVEQFFTPGEQILVASSAEDVVRHLRETSRERTREVGAAMRARALREHTYDRRARAVEGIVMAARAAAEVAA</sequence>
<proteinExistence type="predicted"/>
<gene>
    <name evidence="2" type="ORF">HYX28_06970</name>
</gene>
<dbReference type="Proteomes" id="UP000779809">
    <property type="component" value="Unassembled WGS sequence"/>
</dbReference>